<gene>
    <name evidence="2" type="ORF">WA026_020773</name>
</gene>
<comment type="caution">
    <text evidence="2">The sequence shown here is derived from an EMBL/GenBank/DDBJ whole genome shotgun (WGS) entry which is preliminary data.</text>
</comment>
<feature type="compositionally biased region" description="Basic and acidic residues" evidence="1">
    <location>
        <begin position="41"/>
        <end position="51"/>
    </location>
</feature>
<protein>
    <submittedName>
        <fullName evidence="2">Uncharacterized protein</fullName>
    </submittedName>
</protein>
<accession>A0AAW1TRS9</accession>
<reference evidence="2 3" key="1">
    <citation type="submission" date="2023-03" db="EMBL/GenBank/DDBJ databases">
        <title>Genome insight into feeding habits of ladybird beetles.</title>
        <authorList>
            <person name="Li H.-S."/>
            <person name="Huang Y.-H."/>
            <person name="Pang H."/>
        </authorList>
    </citation>
    <scope>NUCLEOTIDE SEQUENCE [LARGE SCALE GENOMIC DNA]</scope>
    <source>
        <strain evidence="2">SYSU_2023b</strain>
        <tissue evidence="2">Whole body</tissue>
    </source>
</reference>
<evidence type="ECO:0000313" key="2">
    <source>
        <dbReference type="EMBL" id="KAK9873038.1"/>
    </source>
</evidence>
<dbReference type="Proteomes" id="UP001431783">
    <property type="component" value="Unassembled WGS sequence"/>
</dbReference>
<sequence>MAEKVSRNDFNGISTSGDVVVIENDDIEISLDNPDSVGATEQEKELEVKTSDDDEQTDQEPRRSKREAKLKKFVDQISYICALNSNQEDLKYSEYPVTVDEALSK</sequence>
<proteinExistence type="predicted"/>
<dbReference type="AlphaFoldDB" id="A0AAW1TRS9"/>
<name>A0AAW1TRS9_9CUCU</name>
<evidence type="ECO:0000313" key="3">
    <source>
        <dbReference type="Proteomes" id="UP001431783"/>
    </source>
</evidence>
<feature type="region of interest" description="Disordered" evidence="1">
    <location>
        <begin position="30"/>
        <end position="67"/>
    </location>
</feature>
<keyword evidence="3" id="KW-1185">Reference proteome</keyword>
<evidence type="ECO:0000256" key="1">
    <source>
        <dbReference type="SAM" id="MobiDB-lite"/>
    </source>
</evidence>
<dbReference type="EMBL" id="JARQZJ010000015">
    <property type="protein sequence ID" value="KAK9873038.1"/>
    <property type="molecule type" value="Genomic_DNA"/>
</dbReference>
<organism evidence="2 3">
    <name type="scientific">Henosepilachna vigintioctopunctata</name>
    <dbReference type="NCBI Taxonomy" id="420089"/>
    <lineage>
        <taxon>Eukaryota</taxon>
        <taxon>Metazoa</taxon>
        <taxon>Ecdysozoa</taxon>
        <taxon>Arthropoda</taxon>
        <taxon>Hexapoda</taxon>
        <taxon>Insecta</taxon>
        <taxon>Pterygota</taxon>
        <taxon>Neoptera</taxon>
        <taxon>Endopterygota</taxon>
        <taxon>Coleoptera</taxon>
        <taxon>Polyphaga</taxon>
        <taxon>Cucujiformia</taxon>
        <taxon>Coccinelloidea</taxon>
        <taxon>Coccinellidae</taxon>
        <taxon>Epilachninae</taxon>
        <taxon>Epilachnini</taxon>
        <taxon>Henosepilachna</taxon>
    </lineage>
</organism>